<dbReference type="RefSeq" id="WP_127745412.1">
    <property type="nucleotide sequence ID" value="NZ_SACN01000003.1"/>
</dbReference>
<name>A0A437LXM4_9SPHN</name>
<dbReference type="InterPro" id="IPR013424">
    <property type="entry name" value="Ice-binding_C"/>
</dbReference>
<sequence>MVIDRAEKPWRVSLQFDEVGIICFLNAKLREFYTIETDRSCRDATKHQVASLRRCNRHIRRRYWTKLSVKNLLSTILSIKISLTTRLRLITRDSPVAAGQWFGRLSMALKHKILGAMGAVALSVAFSGAAHADTTYNVNDASGVFTATSDANGVISASFDLNGLPAGTFTDTFQFRVPVNGTGTGSLNTSGRLNSANDLDFISVFVNGVEATYTRLQNGAVEFASITDLPVLADPFINQIVVTYTSRGNGAFSGVATFTPNAVPEAGTWAMMIMGLGAIGGVARRRQRNSASLATA</sequence>
<dbReference type="Pfam" id="PF07589">
    <property type="entry name" value="PEP-CTERM"/>
    <property type="match status" value="1"/>
</dbReference>
<dbReference type="AlphaFoldDB" id="A0A437LXM4"/>
<evidence type="ECO:0000313" key="3">
    <source>
        <dbReference type="Proteomes" id="UP000282971"/>
    </source>
</evidence>
<dbReference type="NCBIfam" id="NF038126">
    <property type="entry name" value="PEP_CTERM_FxDxF"/>
    <property type="match status" value="1"/>
</dbReference>
<comment type="caution">
    <text evidence="2">The sequence shown here is derived from an EMBL/GenBank/DDBJ whole genome shotgun (WGS) entry which is preliminary data.</text>
</comment>
<gene>
    <name evidence="2" type="ORF">EOD43_17805</name>
</gene>
<dbReference type="Proteomes" id="UP000282971">
    <property type="component" value="Unassembled WGS sequence"/>
</dbReference>
<dbReference type="EMBL" id="SACN01000003">
    <property type="protein sequence ID" value="RVT90161.1"/>
    <property type="molecule type" value="Genomic_DNA"/>
</dbReference>
<proteinExistence type="predicted"/>
<accession>A0A437LXM4</accession>
<evidence type="ECO:0000313" key="2">
    <source>
        <dbReference type="EMBL" id="RVT90161.1"/>
    </source>
</evidence>
<evidence type="ECO:0000259" key="1">
    <source>
        <dbReference type="Pfam" id="PF07589"/>
    </source>
</evidence>
<protein>
    <submittedName>
        <fullName evidence="2">PEP-CTERM sorting domain-containing protein</fullName>
    </submittedName>
</protein>
<keyword evidence="3" id="KW-1185">Reference proteome</keyword>
<feature type="domain" description="Ice-binding protein C-terminal" evidence="1">
    <location>
        <begin position="262"/>
        <end position="286"/>
    </location>
</feature>
<dbReference type="OrthoDB" id="121983at2"/>
<reference evidence="2 3" key="1">
    <citation type="submission" date="2019-01" db="EMBL/GenBank/DDBJ databases">
        <authorList>
            <person name="Chen W.-M."/>
        </authorList>
    </citation>
    <scope>NUCLEOTIDE SEQUENCE [LARGE SCALE GENOMIC DNA]</scope>
    <source>
        <strain evidence="2 3">CCP-7</strain>
    </source>
</reference>
<organism evidence="2 3">
    <name type="scientific">Sphingomonas crocodyli</name>
    <dbReference type="NCBI Taxonomy" id="1979270"/>
    <lineage>
        <taxon>Bacteria</taxon>
        <taxon>Pseudomonadati</taxon>
        <taxon>Pseudomonadota</taxon>
        <taxon>Alphaproteobacteria</taxon>
        <taxon>Sphingomonadales</taxon>
        <taxon>Sphingomonadaceae</taxon>
        <taxon>Sphingomonas</taxon>
    </lineage>
</organism>